<feature type="transmembrane region" description="Helical" evidence="4">
    <location>
        <begin position="37"/>
        <end position="56"/>
    </location>
</feature>
<dbReference type="Proteomes" id="UP000198949">
    <property type="component" value="Unassembled WGS sequence"/>
</dbReference>
<dbReference type="Gene3D" id="3.40.50.1820">
    <property type="entry name" value="alpha/beta hydrolase"/>
    <property type="match status" value="1"/>
</dbReference>
<gene>
    <name evidence="5" type="ORF">SAMN05216270_11583</name>
</gene>
<keyword evidence="1 5" id="KW-0378">Hydrolase</keyword>
<sequence length="474" mass="49512">MTAFVPGLGLSPLEILTVLGATAVVLARWLPPRARRPVLCSGAAVVAAAGVALAVAGLRWQLAPVLAGTALVLASAAATARRPGRTPRRVRWWLALPGSIACLGLVAATPVAAWAMPFPQYPEPTGPYAVGATVVQWTDEERPEPFTEDPDDHRSIVVQLWYPAEETGADRAFGGRETIAESREVTAASADFFGIPGFLVDQSAEARSHAVFDAPAADGGARFPVIVFSPGLTGTRTANTVLAEEWAAQGYVVATVDHAYDAALTVIDGEPVHSRNAVAGLTDAEIARQTRDNLAARTADLSFVLSGLERLDREEGPLSGRLDTGRAAVAGHSRGAAAALMTAAADPRFAAVVHIDGGLEPSLPPQPFGQPALSITSPVSAAENPDYIPNLESALDLGTGERYRIELAGAGHFSFTDAALYFPPLPSVLGTVGREEGLRLTAEATTAFLDAALRGEPADLPGLLPQYGELTVYK</sequence>
<keyword evidence="4" id="KW-0812">Transmembrane</keyword>
<keyword evidence="3" id="KW-0443">Lipid metabolism</keyword>
<organism evidence="5 6">
    <name type="scientific">Glycomyces harbinensis</name>
    <dbReference type="NCBI Taxonomy" id="58114"/>
    <lineage>
        <taxon>Bacteria</taxon>
        <taxon>Bacillati</taxon>
        <taxon>Actinomycetota</taxon>
        <taxon>Actinomycetes</taxon>
        <taxon>Glycomycetales</taxon>
        <taxon>Glycomycetaceae</taxon>
        <taxon>Glycomyces</taxon>
    </lineage>
</organism>
<reference evidence="6" key="1">
    <citation type="submission" date="2016-10" db="EMBL/GenBank/DDBJ databases">
        <authorList>
            <person name="Varghese N."/>
            <person name="Submissions S."/>
        </authorList>
    </citation>
    <scope>NUCLEOTIDE SEQUENCE [LARGE SCALE GENOMIC DNA]</scope>
    <source>
        <strain evidence="6">CGMCC 4.3516</strain>
    </source>
</reference>
<evidence type="ECO:0000256" key="2">
    <source>
        <dbReference type="ARBA" id="ARBA00022963"/>
    </source>
</evidence>
<dbReference type="OrthoDB" id="569821at2"/>
<dbReference type="RefSeq" id="WP_091039502.1">
    <property type="nucleotide sequence ID" value="NZ_FNAD01000015.1"/>
</dbReference>
<protein>
    <submittedName>
        <fullName evidence="5">Platelet-activating factor acetylhydrolase, isoform II</fullName>
    </submittedName>
</protein>
<dbReference type="GO" id="GO:0003847">
    <property type="term" value="F:1-alkyl-2-acetylglycerophosphocholine esterase activity"/>
    <property type="evidence" value="ECO:0007669"/>
    <property type="project" value="TreeGrafter"/>
</dbReference>
<accession>A0A1G7B246</accession>
<dbReference type="InterPro" id="IPR029058">
    <property type="entry name" value="AB_hydrolase_fold"/>
</dbReference>
<dbReference type="Pfam" id="PF03403">
    <property type="entry name" value="PAF-AH_p_II"/>
    <property type="match status" value="1"/>
</dbReference>
<feature type="transmembrane region" description="Helical" evidence="4">
    <location>
        <begin position="92"/>
        <end position="116"/>
    </location>
</feature>
<evidence type="ECO:0000256" key="1">
    <source>
        <dbReference type="ARBA" id="ARBA00022801"/>
    </source>
</evidence>
<proteinExistence type="predicted"/>
<dbReference type="PANTHER" id="PTHR10272">
    <property type="entry name" value="PLATELET-ACTIVATING FACTOR ACETYLHYDROLASE"/>
    <property type="match status" value="1"/>
</dbReference>
<feature type="transmembrane region" description="Helical" evidence="4">
    <location>
        <begin position="12"/>
        <end position="30"/>
    </location>
</feature>
<evidence type="ECO:0000313" key="5">
    <source>
        <dbReference type="EMBL" id="SDE20907.1"/>
    </source>
</evidence>
<keyword evidence="6" id="KW-1185">Reference proteome</keyword>
<keyword evidence="4" id="KW-0472">Membrane</keyword>
<dbReference type="GO" id="GO:0016042">
    <property type="term" value="P:lipid catabolic process"/>
    <property type="evidence" value="ECO:0007669"/>
    <property type="project" value="UniProtKB-KW"/>
</dbReference>
<dbReference type="EMBL" id="FNAD01000015">
    <property type="protein sequence ID" value="SDE20907.1"/>
    <property type="molecule type" value="Genomic_DNA"/>
</dbReference>
<feature type="transmembrane region" description="Helical" evidence="4">
    <location>
        <begin position="62"/>
        <end position="80"/>
    </location>
</feature>
<keyword evidence="4" id="KW-1133">Transmembrane helix</keyword>
<dbReference type="PANTHER" id="PTHR10272:SF0">
    <property type="entry name" value="PLATELET-ACTIVATING FACTOR ACETYLHYDROLASE"/>
    <property type="match status" value="1"/>
</dbReference>
<dbReference type="STRING" id="58114.SAMN05216270_11583"/>
<evidence type="ECO:0000313" key="6">
    <source>
        <dbReference type="Proteomes" id="UP000198949"/>
    </source>
</evidence>
<name>A0A1G7B246_9ACTN</name>
<dbReference type="AlphaFoldDB" id="A0A1G7B246"/>
<evidence type="ECO:0000256" key="4">
    <source>
        <dbReference type="SAM" id="Phobius"/>
    </source>
</evidence>
<evidence type="ECO:0000256" key="3">
    <source>
        <dbReference type="ARBA" id="ARBA00023098"/>
    </source>
</evidence>
<keyword evidence="2" id="KW-0442">Lipid degradation</keyword>
<dbReference type="SUPFAM" id="SSF53474">
    <property type="entry name" value="alpha/beta-Hydrolases"/>
    <property type="match status" value="1"/>
</dbReference>